<name>A0A2K3M7W6_TRIPR</name>
<reference evidence="2 3" key="1">
    <citation type="journal article" date="2014" name="Am. J. Bot.">
        <title>Genome assembly and annotation for red clover (Trifolium pratense; Fabaceae).</title>
        <authorList>
            <person name="Istvanek J."/>
            <person name="Jaros M."/>
            <person name="Krenek A."/>
            <person name="Repkova J."/>
        </authorList>
    </citation>
    <scope>NUCLEOTIDE SEQUENCE [LARGE SCALE GENOMIC DNA]</scope>
    <source>
        <strain evidence="3">cv. Tatra</strain>
        <tissue evidence="2">Young leaves</tissue>
    </source>
</reference>
<comment type="caution">
    <text evidence="2">The sequence shown here is derived from an EMBL/GenBank/DDBJ whole genome shotgun (WGS) entry which is preliminary data.</text>
</comment>
<dbReference type="PANTHER" id="PTHR32444">
    <property type="entry name" value="BULB-TYPE LECTIN DOMAIN-CONTAINING PROTEIN"/>
    <property type="match status" value="1"/>
</dbReference>
<protein>
    <submittedName>
        <fullName evidence="2">Receptor-like serine/threonine-protein kinase SD1-8-like protein</fullName>
    </submittedName>
</protein>
<gene>
    <name evidence="2" type="ORF">L195_g042957</name>
</gene>
<proteinExistence type="predicted"/>
<dbReference type="PROSITE" id="PS50948">
    <property type="entry name" value="PAN"/>
    <property type="match status" value="1"/>
</dbReference>
<dbReference type="EMBL" id="ASHM01052369">
    <property type="protein sequence ID" value="PNX86874.1"/>
    <property type="molecule type" value="Genomic_DNA"/>
</dbReference>
<sequence>MSLLECGDLCQKNCSCNGYANIEIVNGGSGCVMWLDQLIDIRAYPVGGQDLFVRLAASDV</sequence>
<dbReference type="Proteomes" id="UP000236291">
    <property type="component" value="Unassembled WGS sequence"/>
</dbReference>
<accession>A0A2K3M7W6</accession>
<dbReference type="CDD" id="cd01098">
    <property type="entry name" value="PAN_AP_plant"/>
    <property type="match status" value="1"/>
</dbReference>
<evidence type="ECO:0000259" key="1">
    <source>
        <dbReference type="PROSITE" id="PS50948"/>
    </source>
</evidence>
<feature type="domain" description="Apple" evidence="1">
    <location>
        <begin position="1"/>
        <end position="56"/>
    </location>
</feature>
<keyword evidence="2" id="KW-0675">Receptor</keyword>
<evidence type="ECO:0000313" key="3">
    <source>
        <dbReference type="Proteomes" id="UP000236291"/>
    </source>
</evidence>
<dbReference type="Pfam" id="PF08276">
    <property type="entry name" value="PAN_2"/>
    <property type="match status" value="1"/>
</dbReference>
<reference evidence="2 3" key="2">
    <citation type="journal article" date="2017" name="Front. Plant Sci.">
        <title>Gene Classification and Mining of Molecular Markers Useful in Red Clover (Trifolium pratense) Breeding.</title>
        <authorList>
            <person name="Istvanek J."/>
            <person name="Dluhosova J."/>
            <person name="Dluhos P."/>
            <person name="Patkova L."/>
            <person name="Nedelnik J."/>
            <person name="Repkova J."/>
        </authorList>
    </citation>
    <scope>NUCLEOTIDE SEQUENCE [LARGE SCALE GENOMIC DNA]</scope>
    <source>
        <strain evidence="3">cv. Tatra</strain>
        <tissue evidence="2">Young leaves</tissue>
    </source>
</reference>
<feature type="non-terminal residue" evidence="2">
    <location>
        <position position="60"/>
    </location>
</feature>
<dbReference type="GO" id="GO:0016301">
    <property type="term" value="F:kinase activity"/>
    <property type="evidence" value="ECO:0007669"/>
    <property type="project" value="UniProtKB-KW"/>
</dbReference>
<dbReference type="AlphaFoldDB" id="A0A2K3M7W6"/>
<keyword evidence="2" id="KW-0808">Transferase</keyword>
<organism evidence="2 3">
    <name type="scientific">Trifolium pratense</name>
    <name type="common">Red clover</name>
    <dbReference type="NCBI Taxonomy" id="57577"/>
    <lineage>
        <taxon>Eukaryota</taxon>
        <taxon>Viridiplantae</taxon>
        <taxon>Streptophyta</taxon>
        <taxon>Embryophyta</taxon>
        <taxon>Tracheophyta</taxon>
        <taxon>Spermatophyta</taxon>
        <taxon>Magnoliopsida</taxon>
        <taxon>eudicotyledons</taxon>
        <taxon>Gunneridae</taxon>
        <taxon>Pentapetalae</taxon>
        <taxon>rosids</taxon>
        <taxon>fabids</taxon>
        <taxon>Fabales</taxon>
        <taxon>Fabaceae</taxon>
        <taxon>Papilionoideae</taxon>
        <taxon>50 kb inversion clade</taxon>
        <taxon>NPAAA clade</taxon>
        <taxon>Hologalegina</taxon>
        <taxon>IRL clade</taxon>
        <taxon>Trifolieae</taxon>
        <taxon>Trifolium</taxon>
    </lineage>
</organism>
<dbReference type="STRING" id="57577.A0A2K3M7W6"/>
<evidence type="ECO:0000313" key="2">
    <source>
        <dbReference type="EMBL" id="PNX86874.1"/>
    </source>
</evidence>
<dbReference type="PANTHER" id="PTHR32444:SF89">
    <property type="entry name" value="S GLYCOPROTEIN"/>
    <property type="match status" value="1"/>
</dbReference>
<dbReference type="InterPro" id="IPR003609">
    <property type="entry name" value="Pan_app"/>
</dbReference>
<keyword evidence="2" id="KW-0418">Kinase</keyword>